<gene>
    <name evidence="2" type="ORF">ACFOKC_04560</name>
</gene>
<dbReference type="AlphaFoldDB" id="A0ABD5NCH1"/>
<feature type="transmembrane region" description="Helical" evidence="1">
    <location>
        <begin position="207"/>
        <end position="228"/>
    </location>
</feature>
<sequence length="229" mass="23886">MNVRDRTRGLLPFLALGVAGWLFDLIRLRDPVPASVASGFYDGQVTVHLLGFPSGVQATGLWPGTLLGLRLPYLLEVLGLYLALHAAAAVAAGLAYSRLLPDAPHPTPAVYARLFGVALLATALVHPLFAVASVEFLLVVVYVPVLVFGILPRLLLVGPVLVAERVGVRAAWHAANRRLADQHGRVVVGLLLVGVAADALVCAPMAGGFFGTAGGGFAYAVLAARAYVA</sequence>
<protein>
    <submittedName>
        <fullName evidence="2">Uncharacterized protein</fullName>
    </submittedName>
</protein>
<dbReference type="Proteomes" id="UP001595660">
    <property type="component" value="Unassembled WGS sequence"/>
</dbReference>
<dbReference type="EMBL" id="JBHRWN010000002">
    <property type="protein sequence ID" value="MFC3476991.1"/>
    <property type="molecule type" value="Genomic_DNA"/>
</dbReference>
<keyword evidence="1" id="KW-0472">Membrane</keyword>
<reference evidence="2 3" key="1">
    <citation type="journal article" date="2019" name="Int. J. Syst. Evol. Microbiol.">
        <title>The Global Catalogue of Microorganisms (GCM) 10K type strain sequencing project: providing services to taxonomists for standard genome sequencing and annotation.</title>
        <authorList>
            <consortium name="The Broad Institute Genomics Platform"/>
            <consortium name="The Broad Institute Genome Sequencing Center for Infectious Disease"/>
            <person name="Wu L."/>
            <person name="Ma J."/>
        </authorList>
    </citation>
    <scope>NUCLEOTIDE SEQUENCE [LARGE SCALE GENOMIC DNA]</scope>
    <source>
        <strain evidence="2 3">CGMCC 1.12562</strain>
    </source>
</reference>
<keyword evidence="3" id="KW-1185">Reference proteome</keyword>
<organism evidence="2 3">
    <name type="scientific">Halobacterium litoreum</name>
    <dbReference type="NCBI Taxonomy" id="2039234"/>
    <lineage>
        <taxon>Archaea</taxon>
        <taxon>Methanobacteriati</taxon>
        <taxon>Methanobacteriota</taxon>
        <taxon>Stenosarchaea group</taxon>
        <taxon>Halobacteria</taxon>
        <taxon>Halobacteriales</taxon>
        <taxon>Halobacteriaceae</taxon>
        <taxon>Halobacterium</taxon>
    </lineage>
</organism>
<feature type="transmembrane region" description="Helical" evidence="1">
    <location>
        <begin position="109"/>
        <end position="130"/>
    </location>
</feature>
<feature type="transmembrane region" description="Helical" evidence="1">
    <location>
        <begin position="73"/>
        <end position="97"/>
    </location>
</feature>
<feature type="transmembrane region" description="Helical" evidence="1">
    <location>
        <begin position="9"/>
        <end position="26"/>
    </location>
</feature>
<evidence type="ECO:0000256" key="1">
    <source>
        <dbReference type="SAM" id="Phobius"/>
    </source>
</evidence>
<evidence type="ECO:0000313" key="3">
    <source>
        <dbReference type="Proteomes" id="UP001595660"/>
    </source>
</evidence>
<dbReference type="RefSeq" id="WP_232571872.1">
    <property type="nucleotide sequence ID" value="NZ_CP089466.1"/>
</dbReference>
<comment type="caution">
    <text evidence="2">The sequence shown here is derived from an EMBL/GenBank/DDBJ whole genome shotgun (WGS) entry which is preliminary data.</text>
</comment>
<keyword evidence="1" id="KW-0812">Transmembrane</keyword>
<evidence type="ECO:0000313" key="2">
    <source>
        <dbReference type="EMBL" id="MFC3476991.1"/>
    </source>
</evidence>
<accession>A0ABD5NCH1</accession>
<name>A0ABD5NCH1_9EURY</name>
<dbReference type="GeneID" id="69117088"/>
<proteinExistence type="predicted"/>
<feature type="transmembrane region" description="Helical" evidence="1">
    <location>
        <begin position="136"/>
        <end position="162"/>
    </location>
</feature>
<keyword evidence="1" id="KW-1133">Transmembrane helix</keyword>
<feature type="transmembrane region" description="Helical" evidence="1">
    <location>
        <begin position="183"/>
        <end position="201"/>
    </location>
</feature>